<keyword evidence="1" id="KW-0547">Nucleotide-binding</keyword>
<dbReference type="Proteomes" id="UP001189429">
    <property type="component" value="Unassembled WGS sequence"/>
</dbReference>
<evidence type="ECO:0000256" key="4">
    <source>
        <dbReference type="ARBA" id="ARBA00022840"/>
    </source>
</evidence>
<gene>
    <name evidence="7" type="ORF">PCOR1329_LOCUS37384</name>
</gene>
<accession>A0ABN9TB12</accession>
<organism evidence="7 8">
    <name type="scientific">Prorocentrum cordatum</name>
    <dbReference type="NCBI Taxonomy" id="2364126"/>
    <lineage>
        <taxon>Eukaryota</taxon>
        <taxon>Sar</taxon>
        <taxon>Alveolata</taxon>
        <taxon>Dinophyceae</taxon>
        <taxon>Prorocentrales</taxon>
        <taxon>Prorocentraceae</taxon>
        <taxon>Prorocentrum</taxon>
    </lineage>
</organism>
<dbReference type="CDD" id="cd00268">
    <property type="entry name" value="DEADc"/>
    <property type="match status" value="1"/>
</dbReference>
<keyword evidence="8" id="KW-1185">Reference proteome</keyword>
<dbReference type="PROSITE" id="PS51192">
    <property type="entry name" value="HELICASE_ATP_BIND_1"/>
    <property type="match status" value="1"/>
</dbReference>
<dbReference type="InterPro" id="IPR001650">
    <property type="entry name" value="Helicase_C-like"/>
</dbReference>
<dbReference type="PANTHER" id="PTHR47960">
    <property type="entry name" value="DEAD-BOX ATP-DEPENDENT RNA HELICASE 50"/>
    <property type="match status" value="1"/>
</dbReference>
<name>A0ABN9TB12_9DINO</name>
<dbReference type="Pfam" id="PF00270">
    <property type="entry name" value="DEAD"/>
    <property type="match status" value="1"/>
</dbReference>
<evidence type="ECO:0000313" key="7">
    <source>
        <dbReference type="EMBL" id="CAK0842729.1"/>
    </source>
</evidence>
<evidence type="ECO:0000256" key="1">
    <source>
        <dbReference type="ARBA" id="ARBA00022741"/>
    </source>
</evidence>
<dbReference type="InterPro" id="IPR011545">
    <property type="entry name" value="DEAD/DEAH_box_helicase_dom"/>
</dbReference>
<keyword evidence="4" id="KW-0067">ATP-binding</keyword>
<sequence>PGPRLYEKENFLDQVKGHRTKLSNRGGEALTVTGKLAKTGHARYTGNVSKFYARNGFGLINFGGKQIRFFTQSVPEEYLRENLGKVPLGAPVEFSIYQVKTDNFSDGVRGNDMEIADKLYFPARQTLDVLGLDADILEGAARALGCDPRENLDAVSLISPAPVQAQCIPRILEGEQLVIAAETGSGKTLAYVLPLLQMVKDAKNATPMNYGLDVHSESPFAVVVCPTRELAIQTYRVIKLASYHCDVRVRLVHGGKETWKQQMNRIGGIYDIIVCTPHRLLAFHEQGLVSFSRTRWVSIDEADFLLTQGFEDLEMLLQAIEREALGLNAWQKFRDDEKLIHYTLVTASITKPLWALFQSDKRWRKLRVLESKALHSPQNSCSHSFLMTKGRDKLEMLVGLMAPELCGRMESRQTLIFCNNISSCKSVSYQLREAFIRDRNNQYIGTLHKDMPCEERMVVMGKFARGEYKTVVCTDIAQRGLDLPDCGHVVNFDFPMNSIDYLHRAGRTARYGESGKVTSLVRLKDKTLAKAIERACQLGKPIDNLTSDRRDYLRGGALYDIIKRNPNASGKERGLLPPRPYAGSLR</sequence>
<dbReference type="PROSITE" id="PS51194">
    <property type="entry name" value="HELICASE_CTER"/>
    <property type="match status" value="1"/>
</dbReference>
<evidence type="ECO:0000256" key="2">
    <source>
        <dbReference type="ARBA" id="ARBA00022801"/>
    </source>
</evidence>
<evidence type="ECO:0000313" key="8">
    <source>
        <dbReference type="Proteomes" id="UP001189429"/>
    </source>
</evidence>
<evidence type="ECO:0008006" key="9">
    <source>
        <dbReference type="Google" id="ProtNLM"/>
    </source>
</evidence>
<evidence type="ECO:0000259" key="6">
    <source>
        <dbReference type="PROSITE" id="PS51194"/>
    </source>
</evidence>
<dbReference type="InterPro" id="IPR014001">
    <property type="entry name" value="Helicase_ATP-bd"/>
</dbReference>
<evidence type="ECO:0000256" key="3">
    <source>
        <dbReference type="ARBA" id="ARBA00022806"/>
    </source>
</evidence>
<dbReference type="Gene3D" id="3.40.50.300">
    <property type="entry name" value="P-loop containing nucleotide triphosphate hydrolases"/>
    <property type="match status" value="2"/>
</dbReference>
<dbReference type="InterPro" id="IPR044742">
    <property type="entry name" value="DEAD/DEAH_RhlB"/>
</dbReference>
<reference evidence="7" key="1">
    <citation type="submission" date="2023-10" db="EMBL/GenBank/DDBJ databases">
        <authorList>
            <person name="Chen Y."/>
            <person name="Shah S."/>
            <person name="Dougan E. K."/>
            <person name="Thang M."/>
            <person name="Chan C."/>
        </authorList>
    </citation>
    <scope>NUCLEOTIDE SEQUENCE [LARGE SCALE GENOMIC DNA]</scope>
</reference>
<evidence type="ECO:0000259" key="5">
    <source>
        <dbReference type="PROSITE" id="PS51192"/>
    </source>
</evidence>
<dbReference type="InterPro" id="IPR027417">
    <property type="entry name" value="P-loop_NTPase"/>
</dbReference>
<dbReference type="SUPFAM" id="SSF52540">
    <property type="entry name" value="P-loop containing nucleoside triphosphate hydrolases"/>
    <property type="match status" value="1"/>
</dbReference>
<keyword evidence="3" id="KW-0347">Helicase</keyword>
<comment type="caution">
    <text evidence="7">The sequence shown here is derived from an EMBL/GenBank/DDBJ whole genome shotgun (WGS) entry which is preliminary data.</text>
</comment>
<dbReference type="Pfam" id="PF00271">
    <property type="entry name" value="Helicase_C"/>
    <property type="match status" value="1"/>
</dbReference>
<keyword evidence="2" id="KW-0378">Hydrolase</keyword>
<proteinExistence type="predicted"/>
<dbReference type="SMART" id="SM00487">
    <property type="entry name" value="DEXDc"/>
    <property type="match status" value="1"/>
</dbReference>
<protein>
    <recommendedName>
        <fullName evidence="9">RNA helicase</fullName>
    </recommendedName>
</protein>
<dbReference type="SMART" id="SM00490">
    <property type="entry name" value="HELICc"/>
    <property type="match status" value="1"/>
</dbReference>
<feature type="domain" description="Helicase C-terminal" evidence="6">
    <location>
        <begin position="401"/>
        <end position="553"/>
    </location>
</feature>
<feature type="non-terminal residue" evidence="7">
    <location>
        <position position="1"/>
    </location>
</feature>
<feature type="domain" description="Helicase ATP-binding" evidence="5">
    <location>
        <begin position="168"/>
        <end position="367"/>
    </location>
</feature>
<dbReference type="CDD" id="cd18787">
    <property type="entry name" value="SF2_C_DEAD"/>
    <property type="match status" value="1"/>
</dbReference>
<dbReference type="EMBL" id="CAUYUJ010014531">
    <property type="protein sequence ID" value="CAK0842729.1"/>
    <property type="molecule type" value="Genomic_DNA"/>
</dbReference>